<dbReference type="EMBL" id="MUNK01000028">
    <property type="protein sequence ID" value="OTA36690.1"/>
    <property type="molecule type" value="Genomic_DNA"/>
</dbReference>
<dbReference type="Proteomes" id="UP000194280">
    <property type="component" value="Unassembled WGS sequence"/>
</dbReference>
<evidence type="ECO:0000256" key="1">
    <source>
        <dbReference type="SAM" id="SignalP"/>
    </source>
</evidence>
<keyword evidence="1" id="KW-0732">Signal</keyword>
<sequence>MRHSRLMTLSLLLSQQNCSDWANFNACRPLRAHLNIHRRAMATNSTLETTSHSLLGHGLTVSNTMLDYLKAHANARNLREPLSPETIAFLKIYRHGAIVLSLLLVFSNARASAAKSAAQSDEEANIGLQRIYACRR</sequence>
<feature type="signal peptide" evidence="1">
    <location>
        <begin position="1"/>
        <end position="21"/>
    </location>
</feature>
<dbReference type="InParanoid" id="A0A1Z5TL11"/>
<gene>
    <name evidence="2" type="ORF">BTJ68_03292</name>
</gene>
<evidence type="ECO:0000313" key="2">
    <source>
        <dbReference type="EMBL" id="OTA36690.1"/>
    </source>
</evidence>
<proteinExistence type="predicted"/>
<dbReference type="VEuPathDB" id="FungiDB:BTJ68_03292"/>
<accession>A0A1Z5TL11</accession>
<organism evidence="2 3">
    <name type="scientific">Hortaea werneckii EXF-2000</name>
    <dbReference type="NCBI Taxonomy" id="1157616"/>
    <lineage>
        <taxon>Eukaryota</taxon>
        <taxon>Fungi</taxon>
        <taxon>Dikarya</taxon>
        <taxon>Ascomycota</taxon>
        <taxon>Pezizomycotina</taxon>
        <taxon>Dothideomycetes</taxon>
        <taxon>Dothideomycetidae</taxon>
        <taxon>Mycosphaerellales</taxon>
        <taxon>Teratosphaeriaceae</taxon>
        <taxon>Hortaea</taxon>
    </lineage>
</organism>
<name>A0A1Z5TL11_HORWE</name>
<evidence type="ECO:0000313" key="3">
    <source>
        <dbReference type="Proteomes" id="UP000194280"/>
    </source>
</evidence>
<keyword evidence="3" id="KW-1185">Reference proteome</keyword>
<reference evidence="2 3" key="1">
    <citation type="submission" date="2017-01" db="EMBL/GenBank/DDBJ databases">
        <title>The recent genome duplication of the halophilic yeast Hortaea werneckii: insights from long-read sequencing.</title>
        <authorList>
            <person name="Sinha S."/>
            <person name="Flibotte S."/>
            <person name="Neira M."/>
            <person name="Lenassi M."/>
            <person name="Gostincar C."/>
            <person name="Stajich J.E."/>
            <person name="Nislow C.E."/>
        </authorList>
    </citation>
    <scope>NUCLEOTIDE SEQUENCE [LARGE SCALE GENOMIC DNA]</scope>
    <source>
        <strain evidence="2 3">EXF-2000</strain>
    </source>
</reference>
<comment type="caution">
    <text evidence="2">The sequence shown here is derived from an EMBL/GenBank/DDBJ whole genome shotgun (WGS) entry which is preliminary data.</text>
</comment>
<feature type="chain" id="PRO_5012034982" evidence="1">
    <location>
        <begin position="22"/>
        <end position="136"/>
    </location>
</feature>
<protein>
    <submittedName>
        <fullName evidence="2">Uncharacterized protein</fullName>
    </submittedName>
</protein>
<dbReference type="AlphaFoldDB" id="A0A1Z5TL11"/>